<organism evidence="12 13">
    <name type="scientific">Ananas comosus</name>
    <name type="common">Pineapple</name>
    <name type="synonym">Ananas ananas</name>
    <dbReference type="NCBI Taxonomy" id="4615"/>
    <lineage>
        <taxon>Eukaryota</taxon>
        <taxon>Viridiplantae</taxon>
        <taxon>Streptophyta</taxon>
        <taxon>Embryophyta</taxon>
        <taxon>Tracheophyta</taxon>
        <taxon>Spermatophyta</taxon>
        <taxon>Magnoliopsida</taxon>
        <taxon>Liliopsida</taxon>
        <taxon>Poales</taxon>
        <taxon>Bromeliaceae</taxon>
        <taxon>Bromelioideae</taxon>
        <taxon>Ananas</taxon>
    </lineage>
</organism>
<dbReference type="Pfam" id="PF00295">
    <property type="entry name" value="Glyco_hydro_28"/>
    <property type="match status" value="1"/>
</dbReference>
<sequence length="489" mass="52503">MELARMVMLLVFISSIFFGTCVESRTHHHKKHPKHSNISQPPTGAYPPSEPPEPVSDGSNSSSTNSTGLIPPPSPSPSPIGDGTRGDSSNSSVIYDVRAYGAVGDGVCDDTEAFKNAWDSACESGSATVLAPKGYTFIIHSTIFTGPCQSGLIFQVEGTILAPDNPDSWPSNSRRNWLVFYRTDGIALQGGGLIDGRGEKWWNLPCKPHKGINGTTLPGPCDSPVALRFFTSSNITVSGVKIQNSPQFHFRFDMCRNVTIDSISISSPALSPNTDGIHVENSQYVTIHNSVISNGDDCISIGAGTVNIDIQNVTCGPSHGISIGSLGKQNSRACVSNITVKNAVIKHSDNGVRIKTWQGGSGSVSSVTFENIKMDTVRNPIIIDQFYCLSKNCPNQTSAVFVSDITYSNIRGTYDIRSPPIHLGCSDSVPCTNITLTEVELFPSAGDLISDPFCWNVYGVSETVTIPPIPCLLEGLPRSILDIENDRCF</sequence>
<evidence type="ECO:0000256" key="4">
    <source>
        <dbReference type="ARBA" id="ARBA00022525"/>
    </source>
</evidence>
<evidence type="ECO:0000256" key="3">
    <source>
        <dbReference type="ARBA" id="ARBA00022512"/>
    </source>
</evidence>
<keyword evidence="5 9" id="KW-0378">Hydrolase</keyword>
<dbReference type="RefSeq" id="XP_020087271.1">
    <property type="nucleotide sequence ID" value="XM_020231682.1"/>
</dbReference>
<evidence type="ECO:0000256" key="8">
    <source>
        <dbReference type="PROSITE-ProRule" id="PRU10052"/>
    </source>
</evidence>
<dbReference type="GeneID" id="109709436"/>
<dbReference type="OrthoDB" id="187139at2759"/>
<keyword evidence="7" id="KW-0961">Cell wall biogenesis/degradation</keyword>
<dbReference type="SMART" id="SM00710">
    <property type="entry name" value="PbH1"/>
    <property type="match status" value="6"/>
</dbReference>
<feature type="compositionally biased region" description="Low complexity" evidence="10">
    <location>
        <begin position="58"/>
        <end position="68"/>
    </location>
</feature>
<evidence type="ECO:0000256" key="1">
    <source>
        <dbReference type="ARBA" id="ARBA00004191"/>
    </source>
</evidence>
<gene>
    <name evidence="13" type="primary">LOC109709436</name>
</gene>
<dbReference type="InterPro" id="IPR011050">
    <property type="entry name" value="Pectin_lyase_fold/virulence"/>
</dbReference>
<dbReference type="AlphaFoldDB" id="A0A6P5EU22"/>
<dbReference type="InterPro" id="IPR012334">
    <property type="entry name" value="Pectin_lyas_fold"/>
</dbReference>
<evidence type="ECO:0000313" key="12">
    <source>
        <dbReference type="Proteomes" id="UP000515123"/>
    </source>
</evidence>
<evidence type="ECO:0000256" key="7">
    <source>
        <dbReference type="ARBA" id="ARBA00023316"/>
    </source>
</evidence>
<feature type="signal peptide" evidence="11">
    <location>
        <begin position="1"/>
        <end position="24"/>
    </location>
</feature>
<evidence type="ECO:0000313" key="13">
    <source>
        <dbReference type="RefSeq" id="XP_020087271.1"/>
    </source>
</evidence>
<evidence type="ECO:0000256" key="2">
    <source>
        <dbReference type="ARBA" id="ARBA00008834"/>
    </source>
</evidence>
<proteinExistence type="inferred from homology"/>
<dbReference type="GO" id="GO:0004650">
    <property type="term" value="F:polygalacturonase activity"/>
    <property type="evidence" value="ECO:0007669"/>
    <property type="project" value="InterPro"/>
</dbReference>
<keyword evidence="3" id="KW-0134">Cell wall</keyword>
<reference evidence="12" key="1">
    <citation type="journal article" date="2015" name="Nat. Genet.">
        <title>The pineapple genome and the evolution of CAM photosynthesis.</title>
        <authorList>
            <person name="Ming R."/>
            <person name="VanBuren R."/>
            <person name="Wai C.M."/>
            <person name="Tang H."/>
            <person name="Schatz M.C."/>
            <person name="Bowers J.E."/>
            <person name="Lyons E."/>
            <person name="Wang M.L."/>
            <person name="Chen J."/>
            <person name="Biggers E."/>
            <person name="Zhang J."/>
            <person name="Huang L."/>
            <person name="Zhang L."/>
            <person name="Miao W."/>
            <person name="Zhang J."/>
            <person name="Ye Z."/>
            <person name="Miao C."/>
            <person name="Lin Z."/>
            <person name="Wang H."/>
            <person name="Zhou H."/>
            <person name="Yim W.C."/>
            <person name="Priest H.D."/>
            <person name="Zheng C."/>
            <person name="Woodhouse M."/>
            <person name="Edger P.P."/>
            <person name="Guyot R."/>
            <person name="Guo H.B."/>
            <person name="Guo H."/>
            <person name="Zheng G."/>
            <person name="Singh R."/>
            <person name="Sharma A."/>
            <person name="Min X."/>
            <person name="Zheng Y."/>
            <person name="Lee H."/>
            <person name="Gurtowski J."/>
            <person name="Sedlazeck F.J."/>
            <person name="Harkess A."/>
            <person name="McKain M.R."/>
            <person name="Liao Z."/>
            <person name="Fang J."/>
            <person name="Liu J."/>
            <person name="Zhang X."/>
            <person name="Zhang Q."/>
            <person name="Hu W."/>
            <person name="Qin Y."/>
            <person name="Wang K."/>
            <person name="Chen L.Y."/>
            <person name="Shirley N."/>
            <person name="Lin Y.R."/>
            <person name="Liu L.Y."/>
            <person name="Hernandez A.G."/>
            <person name="Wright C.L."/>
            <person name="Bulone V."/>
            <person name="Tuskan G.A."/>
            <person name="Heath K."/>
            <person name="Zee F."/>
            <person name="Moore P.H."/>
            <person name="Sunkar R."/>
            <person name="Leebens-Mack J.H."/>
            <person name="Mockler T."/>
            <person name="Bennetzen J.L."/>
            <person name="Freeling M."/>
            <person name="Sankoff D."/>
            <person name="Paterson A.H."/>
            <person name="Zhu X."/>
            <person name="Yang X."/>
            <person name="Smith J.A."/>
            <person name="Cushman J.C."/>
            <person name="Paull R.E."/>
            <person name="Yu Q."/>
        </authorList>
    </citation>
    <scope>NUCLEOTIDE SEQUENCE [LARGE SCALE GENOMIC DNA]</scope>
    <source>
        <strain evidence="12">cv. F153</strain>
    </source>
</reference>
<feature type="chain" id="PRO_5028325167" evidence="11">
    <location>
        <begin position="25"/>
        <end position="489"/>
    </location>
</feature>
<evidence type="ECO:0000256" key="5">
    <source>
        <dbReference type="ARBA" id="ARBA00022801"/>
    </source>
</evidence>
<evidence type="ECO:0000256" key="10">
    <source>
        <dbReference type="SAM" id="MobiDB-lite"/>
    </source>
</evidence>
<dbReference type="GO" id="GO:0005975">
    <property type="term" value="P:carbohydrate metabolic process"/>
    <property type="evidence" value="ECO:0007669"/>
    <property type="project" value="InterPro"/>
</dbReference>
<dbReference type="InterPro" id="IPR000743">
    <property type="entry name" value="Glyco_hydro_28"/>
</dbReference>
<dbReference type="PANTHER" id="PTHR31375">
    <property type="match status" value="1"/>
</dbReference>
<accession>A0A6P5EU22</accession>
<comment type="subcellular location">
    <subcellularLocation>
        <location evidence="1">Secreted</location>
        <location evidence="1">Cell wall</location>
    </subcellularLocation>
</comment>
<keyword evidence="12" id="KW-1185">Reference proteome</keyword>
<dbReference type="SUPFAM" id="SSF51126">
    <property type="entry name" value="Pectin lyase-like"/>
    <property type="match status" value="1"/>
</dbReference>
<comment type="similarity">
    <text evidence="2 9">Belongs to the glycosyl hydrolase 28 family.</text>
</comment>
<dbReference type="Gramene" id="Aco023529.1.mrna1">
    <property type="protein sequence ID" value="Aco023529.1.mrna1"/>
    <property type="gene ID" value="Aco023529.1.path1"/>
</dbReference>
<dbReference type="FunFam" id="2.160.20.10:FF:000012">
    <property type="entry name" value="Polygalacturonase At1g48100 family"/>
    <property type="match status" value="1"/>
</dbReference>
<feature type="active site" evidence="8">
    <location>
        <position position="319"/>
    </location>
</feature>
<feature type="compositionally biased region" description="Pro residues" evidence="10">
    <location>
        <begin position="44"/>
        <end position="54"/>
    </location>
</feature>
<keyword evidence="11" id="KW-0732">Signal</keyword>
<dbReference type="PROSITE" id="PS00502">
    <property type="entry name" value="POLYGALACTURONASE"/>
    <property type="match status" value="1"/>
</dbReference>
<feature type="region of interest" description="Disordered" evidence="10">
    <location>
        <begin position="28"/>
        <end position="88"/>
    </location>
</feature>
<evidence type="ECO:0000256" key="11">
    <source>
        <dbReference type="SAM" id="SignalP"/>
    </source>
</evidence>
<name>A0A6P5EU22_ANACO</name>
<dbReference type="Gene3D" id="2.160.20.10">
    <property type="entry name" value="Single-stranded right-handed beta-helix, Pectin lyase-like"/>
    <property type="match status" value="1"/>
</dbReference>
<keyword evidence="6 9" id="KW-0326">Glycosidase</keyword>
<dbReference type="GO" id="GO:0071555">
    <property type="term" value="P:cell wall organization"/>
    <property type="evidence" value="ECO:0007669"/>
    <property type="project" value="UniProtKB-KW"/>
</dbReference>
<keyword evidence="4" id="KW-0964">Secreted</keyword>
<dbReference type="Proteomes" id="UP000515123">
    <property type="component" value="Linkage group 4"/>
</dbReference>
<protein>
    <submittedName>
        <fullName evidence="13">Polygalacturonase At1g48100-like</fullName>
    </submittedName>
</protein>
<reference evidence="13" key="2">
    <citation type="submission" date="2025-08" db="UniProtKB">
        <authorList>
            <consortium name="RefSeq"/>
        </authorList>
    </citation>
    <scope>IDENTIFICATION</scope>
    <source>
        <tissue evidence="13">Leaf</tissue>
    </source>
</reference>
<dbReference type="InterPro" id="IPR006626">
    <property type="entry name" value="PbH1"/>
</dbReference>
<evidence type="ECO:0000256" key="9">
    <source>
        <dbReference type="RuleBase" id="RU361169"/>
    </source>
</evidence>
<evidence type="ECO:0000256" key="6">
    <source>
        <dbReference type="ARBA" id="ARBA00023295"/>
    </source>
</evidence>